<dbReference type="AlphaFoldDB" id="Q651X2"/>
<proteinExistence type="predicted"/>
<reference evidence="2" key="2">
    <citation type="journal article" date="2008" name="Nucleic Acids Res.">
        <title>The rice annotation project database (RAP-DB): 2008 update.</title>
        <authorList>
            <consortium name="The rice annotation project (RAP)"/>
        </authorList>
    </citation>
    <scope>GENOME REANNOTATION</scope>
    <source>
        <strain evidence="2">cv. Nipponbare</strain>
    </source>
</reference>
<protein>
    <submittedName>
        <fullName evidence="1">Uncharacterized protein</fullName>
    </submittedName>
</protein>
<dbReference type="Proteomes" id="UP000000763">
    <property type="component" value="Chromosome 9"/>
</dbReference>
<evidence type="ECO:0000313" key="2">
    <source>
        <dbReference type="Proteomes" id="UP000000763"/>
    </source>
</evidence>
<reference evidence="2" key="1">
    <citation type="journal article" date="2005" name="Nature">
        <title>The map-based sequence of the rice genome.</title>
        <authorList>
            <consortium name="International rice genome sequencing project (IRGSP)"/>
            <person name="Matsumoto T."/>
            <person name="Wu J."/>
            <person name="Kanamori H."/>
            <person name="Katayose Y."/>
            <person name="Fujisawa M."/>
            <person name="Namiki N."/>
            <person name="Mizuno H."/>
            <person name="Yamamoto K."/>
            <person name="Antonio B.A."/>
            <person name="Baba T."/>
            <person name="Sakata K."/>
            <person name="Nagamura Y."/>
            <person name="Aoki H."/>
            <person name="Arikawa K."/>
            <person name="Arita K."/>
            <person name="Bito T."/>
            <person name="Chiden Y."/>
            <person name="Fujitsuka N."/>
            <person name="Fukunaka R."/>
            <person name="Hamada M."/>
            <person name="Harada C."/>
            <person name="Hayashi A."/>
            <person name="Hijishita S."/>
            <person name="Honda M."/>
            <person name="Hosokawa S."/>
            <person name="Ichikawa Y."/>
            <person name="Idonuma A."/>
            <person name="Iijima M."/>
            <person name="Ikeda M."/>
            <person name="Ikeno M."/>
            <person name="Ito K."/>
            <person name="Ito S."/>
            <person name="Ito T."/>
            <person name="Ito Y."/>
            <person name="Ito Y."/>
            <person name="Iwabuchi A."/>
            <person name="Kamiya K."/>
            <person name="Karasawa W."/>
            <person name="Kurita K."/>
            <person name="Katagiri S."/>
            <person name="Kikuta A."/>
            <person name="Kobayashi H."/>
            <person name="Kobayashi N."/>
            <person name="Machita K."/>
            <person name="Maehara T."/>
            <person name="Masukawa M."/>
            <person name="Mizubayashi T."/>
            <person name="Mukai Y."/>
            <person name="Nagasaki H."/>
            <person name="Nagata Y."/>
            <person name="Naito S."/>
            <person name="Nakashima M."/>
            <person name="Nakama Y."/>
            <person name="Nakamichi Y."/>
            <person name="Nakamura M."/>
            <person name="Meguro A."/>
            <person name="Negishi M."/>
            <person name="Ohta I."/>
            <person name="Ohta T."/>
            <person name="Okamoto M."/>
            <person name="Ono N."/>
            <person name="Saji S."/>
            <person name="Sakaguchi M."/>
            <person name="Sakai K."/>
            <person name="Shibata M."/>
            <person name="Shimokawa T."/>
            <person name="Song J."/>
            <person name="Takazaki Y."/>
            <person name="Terasawa K."/>
            <person name="Tsugane M."/>
            <person name="Tsuji K."/>
            <person name="Ueda S."/>
            <person name="Waki K."/>
            <person name="Yamagata H."/>
            <person name="Yamamoto M."/>
            <person name="Yamamoto S."/>
            <person name="Yamane H."/>
            <person name="Yoshiki S."/>
            <person name="Yoshihara R."/>
            <person name="Yukawa K."/>
            <person name="Zhong H."/>
            <person name="Yano M."/>
            <person name="Yuan Q."/>
            <person name="Ouyang S."/>
            <person name="Liu J."/>
            <person name="Jones K.M."/>
            <person name="Gansberger K."/>
            <person name="Moffat K."/>
            <person name="Hill J."/>
            <person name="Bera J."/>
            <person name="Fadrosh D."/>
            <person name="Jin S."/>
            <person name="Johri S."/>
            <person name="Kim M."/>
            <person name="Overton L."/>
            <person name="Reardon M."/>
            <person name="Tsitrin T."/>
            <person name="Vuong H."/>
            <person name="Weaver B."/>
            <person name="Ciecko A."/>
            <person name="Tallon L."/>
            <person name="Jackson J."/>
            <person name="Pai G."/>
            <person name="Aken S.V."/>
            <person name="Utterback T."/>
            <person name="Reidmuller S."/>
            <person name="Feldblyum T."/>
            <person name="Hsiao J."/>
            <person name="Zismann V."/>
            <person name="Iobst S."/>
            <person name="de Vazeille A.R."/>
            <person name="Buell C.R."/>
            <person name="Ying K."/>
            <person name="Li Y."/>
            <person name="Lu T."/>
            <person name="Huang Y."/>
            <person name="Zhao Q."/>
            <person name="Feng Q."/>
            <person name="Zhang L."/>
            <person name="Zhu J."/>
            <person name="Weng Q."/>
            <person name="Mu J."/>
            <person name="Lu Y."/>
            <person name="Fan D."/>
            <person name="Liu Y."/>
            <person name="Guan J."/>
            <person name="Zhang Y."/>
            <person name="Yu S."/>
            <person name="Liu X."/>
            <person name="Zhang Y."/>
            <person name="Hong G."/>
            <person name="Han B."/>
            <person name="Choisne N."/>
            <person name="Demange N."/>
            <person name="Orjeda G."/>
            <person name="Samain S."/>
            <person name="Cattolico L."/>
            <person name="Pelletier E."/>
            <person name="Couloux A."/>
            <person name="Segurens B."/>
            <person name="Wincker P."/>
            <person name="D'Hont A."/>
            <person name="Scarpelli C."/>
            <person name="Weissenbach J."/>
            <person name="Salanoubat M."/>
            <person name="Quetier F."/>
            <person name="Yu Y."/>
            <person name="Kim H.R."/>
            <person name="Rambo T."/>
            <person name="Currie J."/>
            <person name="Collura K."/>
            <person name="Luo M."/>
            <person name="Yang T."/>
            <person name="Ammiraju J.S.S."/>
            <person name="Engler F."/>
            <person name="Soderlund C."/>
            <person name="Wing R.A."/>
            <person name="Palmer L.E."/>
            <person name="de la Bastide M."/>
            <person name="Spiegel L."/>
            <person name="Nascimento L."/>
            <person name="Zutavern T."/>
            <person name="O'Shaughnessy A."/>
            <person name="Dike S."/>
            <person name="Dedhia N."/>
            <person name="Preston R."/>
            <person name="Balija V."/>
            <person name="McCombie W.R."/>
            <person name="Chow T."/>
            <person name="Chen H."/>
            <person name="Chung M."/>
            <person name="Chen C."/>
            <person name="Shaw J."/>
            <person name="Wu H."/>
            <person name="Hsiao K."/>
            <person name="Chao Y."/>
            <person name="Chu M."/>
            <person name="Cheng C."/>
            <person name="Hour A."/>
            <person name="Lee P."/>
            <person name="Lin S."/>
            <person name="Lin Y."/>
            <person name="Liou J."/>
            <person name="Liu S."/>
            <person name="Hsing Y."/>
            <person name="Raghuvanshi S."/>
            <person name="Mohanty A."/>
            <person name="Bharti A.K."/>
            <person name="Gaur A."/>
            <person name="Gupta V."/>
            <person name="Kumar D."/>
            <person name="Ravi V."/>
            <person name="Vij S."/>
            <person name="Kapur A."/>
            <person name="Khurana P."/>
            <person name="Khurana P."/>
            <person name="Khurana J.P."/>
            <person name="Tyagi A.K."/>
            <person name="Gaikwad K."/>
            <person name="Singh A."/>
            <person name="Dalal V."/>
            <person name="Srivastava S."/>
            <person name="Dixit A."/>
            <person name="Pal A.K."/>
            <person name="Ghazi I.A."/>
            <person name="Yadav M."/>
            <person name="Pandit A."/>
            <person name="Bhargava A."/>
            <person name="Sureshbabu K."/>
            <person name="Batra K."/>
            <person name="Sharma T.R."/>
            <person name="Mohapatra T."/>
            <person name="Singh N.K."/>
            <person name="Messing J."/>
            <person name="Nelson A.B."/>
            <person name="Fuks G."/>
            <person name="Kavchok S."/>
            <person name="Keizer G."/>
            <person name="Linton E."/>
            <person name="Llaca V."/>
            <person name="Song R."/>
            <person name="Tanyolac B."/>
            <person name="Young S."/>
            <person name="Ho-Il K."/>
            <person name="Hahn J.H."/>
            <person name="Sangsakoo G."/>
            <person name="Vanavichit A."/>
            <person name="de Mattos Luiz.A.T."/>
            <person name="Zimmer P.D."/>
            <person name="Malone G."/>
            <person name="Dellagostin O."/>
            <person name="de Oliveira A.C."/>
            <person name="Bevan M."/>
            <person name="Bancroft I."/>
            <person name="Minx P."/>
            <person name="Cordum H."/>
            <person name="Wilson R."/>
            <person name="Cheng Z."/>
            <person name="Jin W."/>
            <person name="Jiang J."/>
            <person name="Leong S.A."/>
            <person name="Iwama H."/>
            <person name="Gojobori T."/>
            <person name="Itoh T."/>
            <person name="Niimura Y."/>
            <person name="Fujii Y."/>
            <person name="Habara T."/>
            <person name="Sakai H."/>
            <person name="Sato Y."/>
            <person name="Wilson G."/>
            <person name="Kumar K."/>
            <person name="McCouch S."/>
            <person name="Juretic N."/>
            <person name="Hoen D."/>
            <person name="Wright S."/>
            <person name="Bruskiewich R."/>
            <person name="Bureau T."/>
            <person name="Miyao A."/>
            <person name="Hirochika H."/>
            <person name="Nishikawa T."/>
            <person name="Kadowaki K."/>
            <person name="Sugiura M."/>
            <person name="Burr B."/>
            <person name="Sasaki T."/>
        </authorList>
    </citation>
    <scope>NUCLEOTIDE SEQUENCE [LARGE SCALE GENOMIC DNA]</scope>
    <source>
        <strain evidence="2">cv. Nipponbare</strain>
    </source>
</reference>
<organism evidence="1 2">
    <name type="scientific">Oryza sativa subsp. japonica</name>
    <name type="common">Rice</name>
    <dbReference type="NCBI Taxonomy" id="39947"/>
    <lineage>
        <taxon>Eukaryota</taxon>
        <taxon>Viridiplantae</taxon>
        <taxon>Streptophyta</taxon>
        <taxon>Embryophyta</taxon>
        <taxon>Tracheophyta</taxon>
        <taxon>Spermatophyta</taxon>
        <taxon>Magnoliopsida</taxon>
        <taxon>Liliopsida</taxon>
        <taxon>Poales</taxon>
        <taxon>Poaceae</taxon>
        <taxon>BOP clade</taxon>
        <taxon>Oryzoideae</taxon>
        <taxon>Oryzeae</taxon>
        <taxon>Oryzinae</taxon>
        <taxon>Oryza</taxon>
        <taxon>Oryza sativa</taxon>
    </lineage>
</organism>
<sequence length="98" mass="10099">MAVAGCGEGRSSQMGCLLPAPPARGCSAVHSPSSLSLSLSLTPWQWQWQKAKLELLHASGGLGGSICVGLQGSGCKLQSAKGQGCVEKRMEEERTGGE</sequence>
<evidence type="ECO:0000313" key="1">
    <source>
        <dbReference type="EMBL" id="BAD46395.1"/>
    </source>
</evidence>
<dbReference type="EMBL" id="AP005759">
    <property type="protein sequence ID" value="BAD46395.1"/>
    <property type="molecule type" value="Genomic_DNA"/>
</dbReference>
<gene>
    <name evidence="1" type="primary">P0556A05.37</name>
</gene>
<accession>Q651X2</accession>
<name>Q651X2_ORYSJ</name>